<name>A0A7J4ZNK2_9BACT</name>
<dbReference type="PROSITE" id="PS00018">
    <property type="entry name" value="EF_HAND_1"/>
    <property type="match status" value="1"/>
</dbReference>
<reference evidence="3 4" key="1">
    <citation type="submission" date="2019-09" db="EMBL/GenBank/DDBJ databases">
        <title>Geobacter sp. Red96, a novel strain isolated from paddy soil.</title>
        <authorList>
            <person name="Xu Z."/>
            <person name="Masuda Y."/>
            <person name="Itoh H."/>
            <person name="Senoo K."/>
        </authorList>
    </citation>
    <scope>NUCLEOTIDE SEQUENCE [LARGE SCALE GENOMIC DNA]</scope>
    <source>
        <strain evidence="3 4">Red96</strain>
    </source>
</reference>
<proteinExistence type="predicted"/>
<evidence type="ECO:0000313" key="3">
    <source>
        <dbReference type="EMBL" id="KAB0664412.1"/>
    </source>
</evidence>
<comment type="caution">
    <text evidence="3">The sequence shown here is derived from an EMBL/GenBank/DDBJ whole genome shotgun (WGS) entry which is preliminary data.</text>
</comment>
<gene>
    <name evidence="3" type="ORF">F6V25_12790</name>
</gene>
<dbReference type="AlphaFoldDB" id="A0A7J4ZNK2"/>
<dbReference type="PROSITE" id="PS50206">
    <property type="entry name" value="RHODANESE_3"/>
    <property type="match status" value="1"/>
</dbReference>
<keyword evidence="1" id="KW-0732">Signal</keyword>
<dbReference type="Gene3D" id="2.60.40.420">
    <property type="entry name" value="Cupredoxins - blue copper proteins"/>
    <property type="match status" value="1"/>
</dbReference>
<dbReference type="EMBL" id="VZQZ01000008">
    <property type="protein sequence ID" value="KAB0664412.1"/>
    <property type="molecule type" value="Genomic_DNA"/>
</dbReference>
<evidence type="ECO:0000313" key="4">
    <source>
        <dbReference type="Proteomes" id="UP000420562"/>
    </source>
</evidence>
<keyword evidence="4" id="KW-1185">Reference proteome</keyword>
<dbReference type="SUPFAM" id="SSF49503">
    <property type="entry name" value="Cupredoxins"/>
    <property type="match status" value="1"/>
</dbReference>
<dbReference type="InterPro" id="IPR001763">
    <property type="entry name" value="Rhodanese-like_dom"/>
</dbReference>
<evidence type="ECO:0000256" key="1">
    <source>
        <dbReference type="SAM" id="SignalP"/>
    </source>
</evidence>
<dbReference type="InterPro" id="IPR008972">
    <property type="entry name" value="Cupredoxin"/>
</dbReference>
<dbReference type="Gene3D" id="1.10.1330.10">
    <property type="entry name" value="Dockerin domain"/>
    <property type="match status" value="1"/>
</dbReference>
<organism evidence="3 4">
    <name type="scientific">Oryzomonas japonica</name>
    <dbReference type="NCBI Taxonomy" id="2603858"/>
    <lineage>
        <taxon>Bacteria</taxon>
        <taxon>Pseudomonadati</taxon>
        <taxon>Thermodesulfobacteriota</taxon>
        <taxon>Desulfuromonadia</taxon>
        <taxon>Geobacterales</taxon>
        <taxon>Geobacteraceae</taxon>
        <taxon>Oryzomonas</taxon>
    </lineage>
</organism>
<dbReference type="RefSeq" id="WP_151128944.1">
    <property type="nucleotide sequence ID" value="NZ_VZQZ01000008.1"/>
</dbReference>
<dbReference type="Proteomes" id="UP000420562">
    <property type="component" value="Unassembled WGS sequence"/>
</dbReference>
<feature type="signal peptide" evidence="1">
    <location>
        <begin position="1"/>
        <end position="28"/>
    </location>
</feature>
<dbReference type="CDD" id="cd14256">
    <property type="entry name" value="Dockerin_I"/>
    <property type="match status" value="1"/>
</dbReference>
<feature type="chain" id="PRO_5029753958" description="Rhodanese domain-containing protein" evidence="1">
    <location>
        <begin position="29"/>
        <end position="493"/>
    </location>
</feature>
<sequence length="493" mass="51345">MKIGQSGTRVLVFLAVFVASSLAGQASAATYNLRADTTTATLPDGTAVTVWGFADDTTAGAGNGVVSVPGPQLTVADGTLTINLRNNLKVPISLLIPGLPVVPNANPAALAGTRGATANYDNIAPAVPIPQNPNFPPSNPGTISSYATKQRVRSFTTEVQPGSSASYSFGAVRPGTFLYESGTQPAVQIPMGLYGALVVTGTTGQAYPPTANNPNTTFDRDQVVLFSEILAKYDYSAGRFVTMNEDVIKAVGAQTWTAAVPSFSTLDYKPLYYLINGKSYPDTIAATPISAAPNAPTVPGIYAPPGKKLLLRLLNAGQETRAPAIQGSYLDNVDPALAKAHAIYPQIIAEDARLYPYAKQEFAPILPAGKAMDALVDLTAAVSPGYYALYDRRLGVTNAGVYPGGMMTFLASWDPTVRDCSPFKGDLNGDGTINVFDVIMALKLVLANGYDARADITAGGSGLLTAGLPCGKGTVTIADALLILQKAVGLNPY</sequence>
<protein>
    <recommendedName>
        <fullName evidence="2">Rhodanese domain-containing protein</fullName>
    </recommendedName>
</protein>
<evidence type="ECO:0000259" key="2">
    <source>
        <dbReference type="PROSITE" id="PS50206"/>
    </source>
</evidence>
<feature type="domain" description="Rhodanese" evidence="2">
    <location>
        <begin position="392"/>
        <end position="418"/>
    </location>
</feature>
<dbReference type="InterPro" id="IPR018247">
    <property type="entry name" value="EF_Hand_1_Ca_BS"/>
</dbReference>
<dbReference type="SUPFAM" id="SSF63446">
    <property type="entry name" value="Type I dockerin domain"/>
    <property type="match status" value="1"/>
</dbReference>
<accession>A0A7J4ZNK2</accession>
<dbReference type="InterPro" id="IPR036439">
    <property type="entry name" value="Dockerin_dom_sf"/>
</dbReference>
<dbReference type="GO" id="GO:0000272">
    <property type="term" value="P:polysaccharide catabolic process"/>
    <property type="evidence" value="ECO:0007669"/>
    <property type="project" value="InterPro"/>
</dbReference>